<organism evidence="2 3">
    <name type="scientific">Candidatus Sungiibacteriota bacterium</name>
    <dbReference type="NCBI Taxonomy" id="2750080"/>
    <lineage>
        <taxon>Bacteria</taxon>
        <taxon>Candidatus Sungiibacteriota</taxon>
    </lineage>
</organism>
<reference evidence="2" key="1">
    <citation type="submission" date="2020-07" db="EMBL/GenBank/DDBJ databases">
        <title>Huge and variable diversity of episymbiotic CPR bacteria and DPANN archaea in groundwater ecosystems.</title>
        <authorList>
            <person name="He C.Y."/>
            <person name="Keren R."/>
            <person name="Whittaker M."/>
            <person name="Farag I.F."/>
            <person name="Doudna J."/>
            <person name="Cate J.H.D."/>
            <person name="Banfield J.F."/>
        </authorList>
    </citation>
    <scope>NUCLEOTIDE SEQUENCE</scope>
    <source>
        <strain evidence="2">NC_groundwater_973_Pr1_S-0.2um_54_13</strain>
    </source>
</reference>
<dbReference type="AlphaFoldDB" id="A0A932VPS1"/>
<protein>
    <submittedName>
        <fullName evidence="2">YdcF family protein</fullName>
    </submittedName>
</protein>
<name>A0A932VPS1_9BACT</name>
<evidence type="ECO:0000313" key="3">
    <source>
        <dbReference type="Proteomes" id="UP000753196"/>
    </source>
</evidence>
<dbReference type="Proteomes" id="UP000753196">
    <property type="component" value="Unassembled WGS sequence"/>
</dbReference>
<evidence type="ECO:0000259" key="1">
    <source>
        <dbReference type="Pfam" id="PF02698"/>
    </source>
</evidence>
<evidence type="ECO:0000313" key="2">
    <source>
        <dbReference type="EMBL" id="MBI3631167.1"/>
    </source>
</evidence>
<dbReference type="PANTHER" id="PTHR30336">
    <property type="entry name" value="INNER MEMBRANE PROTEIN, PROBABLE PERMEASE"/>
    <property type="match status" value="1"/>
</dbReference>
<gene>
    <name evidence="2" type="ORF">HY221_02415</name>
</gene>
<dbReference type="Gene3D" id="3.40.50.620">
    <property type="entry name" value="HUPs"/>
    <property type="match status" value="1"/>
</dbReference>
<dbReference type="CDD" id="cd06259">
    <property type="entry name" value="YdcF-like"/>
    <property type="match status" value="1"/>
</dbReference>
<comment type="caution">
    <text evidence="2">The sequence shown here is derived from an EMBL/GenBank/DDBJ whole genome shotgun (WGS) entry which is preliminary data.</text>
</comment>
<dbReference type="GO" id="GO:0005886">
    <property type="term" value="C:plasma membrane"/>
    <property type="evidence" value="ECO:0007669"/>
    <property type="project" value="TreeGrafter"/>
</dbReference>
<dbReference type="InterPro" id="IPR014729">
    <property type="entry name" value="Rossmann-like_a/b/a_fold"/>
</dbReference>
<dbReference type="InterPro" id="IPR003848">
    <property type="entry name" value="DUF218"/>
</dbReference>
<dbReference type="Pfam" id="PF02698">
    <property type="entry name" value="DUF218"/>
    <property type="match status" value="1"/>
</dbReference>
<dbReference type="PANTHER" id="PTHR30336:SF20">
    <property type="entry name" value="DUF218 DOMAIN-CONTAINING PROTEIN"/>
    <property type="match status" value="1"/>
</dbReference>
<sequence>MEDNEHSVWALAQIIWDYHGMNHKLERADAIFVLCSYDTVVAEYGTRLFLEGWAPLLIFSGGRGGITKNLFPETEADIFKEIAVRRGVPQEKILVESESTNTGENILFTKRLLEKYHKDPQKFILVQKPYMERRAYATFRKLWPEKNMIVTSPQIPMRDYVLNHSNKNLSEHDIISIMVGDLQRVRVYPEKGFQIYQEIPSDVWKAYEALVSLGYTKYLL</sequence>
<feature type="domain" description="DUF218" evidence="1">
    <location>
        <begin position="29"/>
        <end position="152"/>
    </location>
</feature>
<proteinExistence type="predicted"/>
<dbReference type="EMBL" id="JACQCR010000057">
    <property type="protein sequence ID" value="MBI3631167.1"/>
    <property type="molecule type" value="Genomic_DNA"/>
</dbReference>
<accession>A0A932VPS1</accession>
<dbReference type="InterPro" id="IPR051599">
    <property type="entry name" value="Cell_Envelope_Assoc"/>
</dbReference>